<dbReference type="Proteomes" id="UP000324222">
    <property type="component" value="Unassembled WGS sequence"/>
</dbReference>
<sequence length="81" mass="9356">MWWWFLDQHEEKVTAVLLDAAQNAIPLTKCPNKTFKEGGGDEQQTKRHEKTLQEITHTRKQIPPHCRAAPRHRSKGGGQRT</sequence>
<accession>A0A5B7FW07</accession>
<feature type="region of interest" description="Disordered" evidence="1">
    <location>
        <begin position="62"/>
        <end position="81"/>
    </location>
</feature>
<comment type="caution">
    <text evidence="2">The sequence shown here is derived from an EMBL/GenBank/DDBJ whole genome shotgun (WGS) entry which is preliminary data.</text>
</comment>
<name>A0A5B7FW07_PORTR</name>
<proteinExistence type="predicted"/>
<keyword evidence="3" id="KW-1185">Reference proteome</keyword>
<evidence type="ECO:0000313" key="2">
    <source>
        <dbReference type="EMBL" id="MPC49108.1"/>
    </source>
</evidence>
<dbReference type="EMBL" id="VSRR010008672">
    <property type="protein sequence ID" value="MPC49108.1"/>
    <property type="molecule type" value="Genomic_DNA"/>
</dbReference>
<reference evidence="2 3" key="1">
    <citation type="submission" date="2019-05" db="EMBL/GenBank/DDBJ databases">
        <title>Another draft genome of Portunus trituberculatus and its Hox gene families provides insights of decapod evolution.</title>
        <authorList>
            <person name="Jeong J.-H."/>
            <person name="Song I."/>
            <person name="Kim S."/>
            <person name="Choi T."/>
            <person name="Kim D."/>
            <person name="Ryu S."/>
            <person name="Kim W."/>
        </authorList>
    </citation>
    <scope>NUCLEOTIDE SEQUENCE [LARGE SCALE GENOMIC DNA]</scope>
    <source>
        <tissue evidence="2">Muscle</tissue>
    </source>
</reference>
<feature type="compositionally biased region" description="Basic residues" evidence="1">
    <location>
        <begin position="62"/>
        <end position="75"/>
    </location>
</feature>
<evidence type="ECO:0000313" key="3">
    <source>
        <dbReference type="Proteomes" id="UP000324222"/>
    </source>
</evidence>
<organism evidence="2 3">
    <name type="scientific">Portunus trituberculatus</name>
    <name type="common">Swimming crab</name>
    <name type="synonym">Neptunus trituberculatus</name>
    <dbReference type="NCBI Taxonomy" id="210409"/>
    <lineage>
        <taxon>Eukaryota</taxon>
        <taxon>Metazoa</taxon>
        <taxon>Ecdysozoa</taxon>
        <taxon>Arthropoda</taxon>
        <taxon>Crustacea</taxon>
        <taxon>Multicrustacea</taxon>
        <taxon>Malacostraca</taxon>
        <taxon>Eumalacostraca</taxon>
        <taxon>Eucarida</taxon>
        <taxon>Decapoda</taxon>
        <taxon>Pleocyemata</taxon>
        <taxon>Brachyura</taxon>
        <taxon>Eubrachyura</taxon>
        <taxon>Portunoidea</taxon>
        <taxon>Portunidae</taxon>
        <taxon>Portuninae</taxon>
        <taxon>Portunus</taxon>
    </lineage>
</organism>
<protein>
    <submittedName>
        <fullName evidence="2">Uncharacterized protein</fullName>
    </submittedName>
</protein>
<dbReference type="AlphaFoldDB" id="A0A5B7FW07"/>
<gene>
    <name evidence="2" type="ORF">E2C01_042902</name>
</gene>
<evidence type="ECO:0000256" key="1">
    <source>
        <dbReference type="SAM" id="MobiDB-lite"/>
    </source>
</evidence>